<reference evidence="2" key="2">
    <citation type="journal article" name="Syst. Appl. Microbiol.">
        <title>Streptomyces alkaliterrae sp. nov., isolated from an alkaline soil, and emended descriptions of Streptomyces alkaliphilus, Streptomyces calidiresistens and Streptomyces durbertensis.</title>
        <authorList>
            <person name="Swiecimska M."/>
            <person name="Golinska P."/>
            <person name="Nouioui I."/>
            <person name="Wypij M."/>
            <person name="Rai M."/>
            <person name="Sangal V."/>
            <person name="Goodfellow M."/>
        </authorList>
    </citation>
    <scope>NUCLEOTIDE SEQUENCE</scope>
    <source>
        <strain evidence="1">OF3</strain>
        <strain evidence="2">OF8</strain>
    </source>
</reference>
<gene>
    <name evidence="1" type="ORF">H3146_02820</name>
    <name evidence="2" type="ORF">H3147_04585</name>
</gene>
<evidence type="ECO:0000313" key="3">
    <source>
        <dbReference type="Proteomes" id="UP000517765"/>
    </source>
</evidence>
<dbReference type="RefSeq" id="WP_181353371.1">
    <property type="nucleotide sequence ID" value="NZ_JABJWZ010000012.1"/>
</dbReference>
<dbReference type="SUPFAM" id="SSF56801">
    <property type="entry name" value="Acetyl-CoA synthetase-like"/>
    <property type="match status" value="1"/>
</dbReference>
<evidence type="ECO:0000313" key="2">
    <source>
        <dbReference type="EMBL" id="MBB1258106.1"/>
    </source>
</evidence>
<protein>
    <submittedName>
        <fullName evidence="2">Phenazine antibiotic biosynthesis protein</fullName>
    </submittedName>
</protein>
<dbReference type="Gene3D" id="3.40.50.12780">
    <property type="entry name" value="N-terminal domain of ligase-like"/>
    <property type="match status" value="1"/>
</dbReference>
<accession>A0A7W3WTA1</accession>
<proteinExistence type="predicted"/>
<organism evidence="2 3">
    <name type="scientific">Streptomyces alkaliterrae</name>
    <dbReference type="NCBI Taxonomy" id="2213162"/>
    <lineage>
        <taxon>Bacteria</taxon>
        <taxon>Bacillati</taxon>
        <taxon>Actinomycetota</taxon>
        <taxon>Actinomycetes</taxon>
        <taxon>Kitasatosporales</taxon>
        <taxon>Streptomycetaceae</taxon>
        <taxon>Streptomyces</taxon>
    </lineage>
</organism>
<dbReference type="Proteomes" id="UP000517765">
    <property type="component" value="Unassembled WGS sequence"/>
</dbReference>
<name>A0A7W3WTA1_9ACTN</name>
<reference evidence="3 4" key="1">
    <citation type="submission" date="2020-05" db="EMBL/GenBank/DDBJ databases">
        <title>Classification of alakaliphilic streptomycetes isolated from an alkaline soil next to Lonar Crater, India and a proposal for the recognition of Streptomyces alkaliterrae sp. nov.</title>
        <authorList>
            <person name="Golinska P."/>
        </authorList>
    </citation>
    <scope>NUCLEOTIDE SEQUENCE [LARGE SCALE GENOMIC DNA]</scope>
    <source>
        <strain evidence="4">OF3</strain>
        <strain evidence="3">OF8</strain>
    </source>
</reference>
<dbReference type="Proteomes" id="UP000525686">
    <property type="component" value="Unassembled WGS sequence"/>
</dbReference>
<evidence type="ECO:0000313" key="1">
    <source>
        <dbReference type="EMBL" id="MBB1252305.1"/>
    </source>
</evidence>
<sequence length="366" mass="40250">MRPTDLSILDLPHHADPDPDELVRAAMEWHFHPETGSPFWLERARSLDFDPRADIAGHADLRLFPNVANELRDVPVADLVPRGYGERPDVVGVFESGGTTGAPKRVVCPADWLEKLVGWSNANLDVHGFPRGVDWLGITPSGPHVVGEIFRRSARTHGRYGFQVDLDPRWVKRLVAEGKGGQADAYAEHVVDQAAHILRTQDIGVLTVTPPLLERIAQREELVELVNKKVRAIRWGGTQMDPDTAALYRTEIFPSAVLYGHYGSTMILGIAGQRHGGPPGEPCVFDTFSPYITFQVVDPATGEAVPYGERGQVVMHHVSRALLLPNNLERDTATRVPAPEGRIGDSAADIAPVARFDDEDVIEGVY</sequence>
<dbReference type="EMBL" id="JABJXA010000016">
    <property type="protein sequence ID" value="MBB1258106.1"/>
    <property type="molecule type" value="Genomic_DNA"/>
</dbReference>
<comment type="caution">
    <text evidence="2">The sequence shown here is derived from an EMBL/GenBank/DDBJ whole genome shotgun (WGS) entry which is preliminary data.</text>
</comment>
<evidence type="ECO:0000313" key="4">
    <source>
        <dbReference type="Proteomes" id="UP000525686"/>
    </source>
</evidence>
<dbReference type="AlphaFoldDB" id="A0A7W3WTA1"/>
<dbReference type="InterPro" id="IPR042099">
    <property type="entry name" value="ANL_N_sf"/>
</dbReference>
<dbReference type="EMBL" id="JABJWZ010000012">
    <property type="protein sequence ID" value="MBB1252305.1"/>
    <property type="molecule type" value="Genomic_DNA"/>
</dbReference>